<dbReference type="InterPro" id="IPR002850">
    <property type="entry name" value="PIN_toxin-like"/>
</dbReference>
<name>A0A1T4P522_9GAMM</name>
<evidence type="ECO:0000313" key="2">
    <source>
        <dbReference type="EMBL" id="SJZ86700.1"/>
    </source>
</evidence>
<accession>A0A1T4P522</accession>
<dbReference type="PANTHER" id="PTHR34610">
    <property type="entry name" value="SSL7007 PROTEIN"/>
    <property type="match status" value="1"/>
</dbReference>
<gene>
    <name evidence="2" type="ORF">SAMN02745674_01091</name>
</gene>
<dbReference type="OrthoDB" id="9802272at2"/>
<protein>
    <submittedName>
        <fullName evidence="2">Putative toxin-antitoxin system toxin component, PIN family</fullName>
    </submittedName>
</protein>
<sequence>MPPRIVLDTNVWLDLLVFDNPRRAELREAMHLGEVLAVTNAACREEWIRVLRYPILRLDPPAIESLEQAFDAIAHDWSAAGTEEPGLPRCSDPDDQKFLQLAHDAGARWLLSRDRAVLALARRCRREGRFAILPPEAWPSPAGTS</sequence>
<organism evidence="2 3">
    <name type="scientific">Lysobacter spongiicola DSM 21749</name>
    <dbReference type="NCBI Taxonomy" id="1122188"/>
    <lineage>
        <taxon>Bacteria</taxon>
        <taxon>Pseudomonadati</taxon>
        <taxon>Pseudomonadota</taxon>
        <taxon>Gammaproteobacteria</taxon>
        <taxon>Lysobacterales</taxon>
        <taxon>Lysobacteraceae</taxon>
        <taxon>Novilysobacter</taxon>
    </lineage>
</organism>
<keyword evidence="3" id="KW-1185">Reference proteome</keyword>
<evidence type="ECO:0000313" key="3">
    <source>
        <dbReference type="Proteomes" id="UP000190061"/>
    </source>
</evidence>
<dbReference type="AlphaFoldDB" id="A0A1T4P522"/>
<dbReference type="STRING" id="1122188.SAMN02745674_01091"/>
<dbReference type="SUPFAM" id="SSF88723">
    <property type="entry name" value="PIN domain-like"/>
    <property type="match status" value="1"/>
</dbReference>
<dbReference type="RefSeq" id="WP_078757676.1">
    <property type="nucleotide sequence ID" value="NZ_FUXP01000002.1"/>
</dbReference>
<dbReference type="CDD" id="cd09854">
    <property type="entry name" value="PIN_VapC-like"/>
    <property type="match status" value="1"/>
</dbReference>
<dbReference type="EMBL" id="FUXP01000002">
    <property type="protein sequence ID" value="SJZ86700.1"/>
    <property type="molecule type" value="Genomic_DNA"/>
</dbReference>
<dbReference type="Pfam" id="PF13470">
    <property type="entry name" value="PIN_3"/>
    <property type="match status" value="1"/>
</dbReference>
<dbReference type="Proteomes" id="UP000190061">
    <property type="component" value="Unassembled WGS sequence"/>
</dbReference>
<evidence type="ECO:0000259" key="1">
    <source>
        <dbReference type="Pfam" id="PF13470"/>
    </source>
</evidence>
<proteinExistence type="predicted"/>
<dbReference type="PANTHER" id="PTHR34610:SF3">
    <property type="entry name" value="SSL7007 PROTEIN"/>
    <property type="match status" value="1"/>
</dbReference>
<feature type="domain" description="PIN" evidence="1">
    <location>
        <begin position="4"/>
        <end position="116"/>
    </location>
</feature>
<dbReference type="NCBIfam" id="TIGR00305">
    <property type="entry name" value="putative toxin-antitoxin system toxin component, PIN family"/>
    <property type="match status" value="1"/>
</dbReference>
<dbReference type="InterPro" id="IPR029060">
    <property type="entry name" value="PIN-like_dom_sf"/>
</dbReference>
<reference evidence="2 3" key="1">
    <citation type="submission" date="2017-02" db="EMBL/GenBank/DDBJ databases">
        <authorList>
            <person name="Peterson S.W."/>
        </authorList>
    </citation>
    <scope>NUCLEOTIDE SEQUENCE [LARGE SCALE GENOMIC DNA]</scope>
    <source>
        <strain evidence="2 3">DSM 21749</strain>
    </source>
</reference>
<dbReference type="InterPro" id="IPR002716">
    <property type="entry name" value="PIN_dom"/>
</dbReference>